<dbReference type="AlphaFoldDB" id="A0A2A2JWK3"/>
<feature type="non-terminal residue" evidence="15">
    <location>
        <position position="1"/>
    </location>
</feature>
<feature type="domain" description="Neurotransmitter-gated ion-channel transmembrane" evidence="14">
    <location>
        <begin position="22"/>
        <end position="130"/>
    </location>
</feature>
<reference evidence="15 16" key="1">
    <citation type="journal article" date="2017" name="Curr. Biol.">
        <title>Genome architecture and evolution of a unichromosomal asexual nematode.</title>
        <authorList>
            <person name="Fradin H."/>
            <person name="Zegar C."/>
            <person name="Gutwein M."/>
            <person name="Lucas J."/>
            <person name="Kovtun M."/>
            <person name="Corcoran D."/>
            <person name="Baugh L.R."/>
            <person name="Kiontke K."/>
            <person name="Gunsalus K."/>
            <person name="Fitch D.H."/>
            <person name="Piano F."/>
        </authorList>
    </citation>
    <scope>NUCLEOTIDE SEQUENCE [LARGE SCALE GENOMIC DNA]</scope>
    <source>
        <strain evidence="15">PF1309</strain>
    </source>
</reference>
<feature type="transmembrane region" description="Helical" evidence="13">
    <location>
        <begin position="230"/>
        <end position="252"/>
    </location>
</feature>
<feature type="transmembrane region" description="Helical" evidence="13">
    <location>
        <begin position="287"/>
        <end position="308"/>
    </location>
</feature>
<dbReference type="InterPro" id="IPR006028">
    <property type="entry name" value="GABAA/Glycine_rcpt"/>
</dbReference>
<evidence type="ECO:0000256" key="2">
    <source>
        <dbReference type="ARBA" id="ARBA00004141"/>
    </source>
</evidence>
<feature type="transmembrane region" description="Helical" evidence="13">
    <location>
        <begin position="80"/>
        <end position="102"/>
    </location>
</feature>
<feature type="transmembrane region" description="Helical" evidence="13">
    <location>
        <begin position="154"/>
        <end position="173"/>
    </location>
</feature>
<evidence type="ECO:0000256" key="10">
    <source>
        <dbReference type="ARBA" id="ARBA00023136"/>
    </source>
</evidence>
<dbReference type="GO" id="GO:0004888">
    <property type="term" value="F:transmembrane signaling receptor activity"/>
    <property type="evidence" value="ECO:0007669"/>
    <property type="project" value="InterPro"/>
</dbReference>
<feature type="transmembrane region" description="Helical" evidence="13">
    <location>
        <begin position="203"/>
        <end position="224"/>
    </location>
</feature>
<keyword evidence="7 13" id="KW-0949">S-adenosyl-L-methionine</keyword>
<name>A0A2A2JWK3_9BILA</name>
<dbReference type="GO" id="GO:0004671">
    <property type="term" value="F:protein C-terminal S-isoprenylcysteine carboxyl O-methyltransferase activity"/>
    <property type="evidence" value="ECO:0007669"/>
    <property type="project" value="UniProtKB-EC"/>
</dbReference>
<dbReference type="GO" id="GO:0005230">
    <property type="term" value="F:extracellular ligand-gated monoatomic ion channel activity"/>
    <property type="evidence" value="ECO:0007669"/>
    <property type="project" value="UniProtKB-ARBA"/>
</dbReference>
<evidence type="ECO:0000256" key="5">
    <source>
        <dbReference type="ARBA" id="ARBA00022603"/>
    </source>
</evidence>
<comment type="function">
    <text evidence="11">Catalyzes the post-translational methylation of isoprenylated C-terminal cysteine residues.</text>
</comment>
<dbReference type="InterPro" id="IPR006029">
    <property type="entry name" value="Neurotrans-gated_channel_TM"/>
</dbReference>
<dbReference type="InterPro" id="IPR025770">
    <property type="entry name" value="PPMT_MeTrfase"/>
</dbReference>
<comment type="caution">
    <text evidence="15">The sequence shown here is derived from an EMBL/GenBank/DDBJ whole genome shotgun (WGS) entry which is preliminary data.</text>
</comment>
<dbReference type="InterPro" id="IPR038050">
    <property type="entry name" value="Neuro_actylchol_rec"/>
</dbReference>
<dbReference type="EC" id="2.1.1.100" evidence="4 13"/>
<dbReference type="Pfam" id="PF04140">
    <property type="entry name" value="ICMT"/>
    <property type="match status" value="1"/>
</dbReference>
<keyword evidence="16" id="KW-1185">Reference proteome</keyword>
<dbReference type="Gene3D" id="1.20.120.1630">
    <property type="match status" value="1"/>
</dbReference>
<gene>
    <name evidence="15" type="ORF">WR25_19451</name>
</gene>
<feature type="transmembrane region" description="Helical" evidence="13">
    <location>
        <begin position="355"/>
        <end position="378"/>
    </location>
</feature>
<proteinExistence type="inferred from homology"/>
<keyword evidence="6" id="KW-0808">Transferase</keyword>
<evidence type="ECO:0000256" key="6">
    <source>
        <dbReference type="ARBA" id="ARBA00022679"/>
    </source>
</evidence>
<keyword evidence="8 13" id="KW-0812">Transmembrane</keyword>
<comment type="similarity">
    <text evidence="3 13">Belongs to the class VI-like SAM-binding methyltransferase superfamily. Isoprenylcysteine carboxyl methyltransferase family.</text>
</comment>
<evidence type="ECO:0000256" key="1">
    <source>
        <dbReference type="ARBA" id="ARBA00001450"/>
    </source>
</evidence>
<dbReference type="STRING" id="2018661.A0A2A2JWK3"/>
<dbReference type="FunFam" id="1.20.58.390:FF:000055">
    <property type="entry name" value="Ligand-Gated ion Channel"/>
    <property type="match status" value="1"/>
</dbReference>
<dbReference type="InterPro" id="IPR036719">
    <property type="entry name" value="Neuro-gated_channel_TM_sf"/>
</dbReference>
<dbReference type="PRINTS" id="PR00253">
    <property type="entry name" value="GABAARECEPTR"/>
</dbReference>
<dbReference type="SUPFAM" id="SSF90112">
    <property type="entry name" value="Neurotransmitter-gated ion-channel transmembrane pore"/>
    <property type="match status" value="1"/>
</dbReference>
<evidence type="ECO:0000256" key="13">
    <source>
        <dbReference type="RuleBase" id="RU362022"/>
    </source>
</evidence>
<evidence type="ECO:0000256" key="12">
    <source>
        <dbReference type="ARBA" id="ARBA00023656"/>
    </source>
</evidence>
<organism evidence="15 16">
    <name type="scientific">Diploscapter pachys</name>
    <dbReference type="NCBI Taxonomy" id="2018661"/>
    <lineage>
        <taxon>Eukaryota</taxon>
        <taxon>Metazoa</taxon>
        <taxon>Ecdysozoa</taxon>
        <taxon>Nematoda</taxon>
        <taxon>Chromadorea</taxon>
        <taxon>Rhabditida</taxon>
        <taxon>Rhabditina</taxon>
        <taxon>Rhabditomorpha</taxon>
        <taxon>Rhabditoidea</taxon>
        <taxon>Rhabditidae</taxon>
        <taxon>Diploscapter</taxon>
    </lineage>
</organism>
<evidence type="ECO:0000313" key="16">
    <source>
        <dbReference type="Proteomes" id="UP000218231"/>
    </source>
</evidence>
<dbReference type="Pfam" id="PF02932">
    <property type="entry name" value="Neur_chan_memb"/>
    <property type="match status" value="1"/>
</dbReference>
<dbReference type="GO" id="GO:0032259">
    <property type="term" value="P:methylation"/>
    <property type="evidence" value="ECO:0007669"/>
    <property type="project" value="UniProtKB-KW"/>
</dbReference>
<dbReference type="Gene3D" id="1.20.58.390">
    <property type="entry name" value="Neurotransmitter-gated ion-channel transmembrane domain"/>
    <property type="match status" value="1"/>
</dbReference>
<keyword evidence="13" id="KW-0256">Endoplasmic reticulum</keyword>
<dbReference type="PANTHER" id="PTHR12714">
    <property type="entry name" value="PROTEIN-S ISOPRENYLCYSTEINE O-METHYLTRANSFERASE"/>
    <property type="match status" value="1"/>
</dbReference>
<comment type="catalytic activity">
    <reaction evidence="1 13">
        <text>[protein]-C-terminal S-[(2E,6E)-farnesyl]-L-cysteine + S-adenosyl-L-methionine = [protein]-C-terminal S-[(2E,6E)-farnesyl]-L-cysteine methyl ester + S-adenosyl-L-homocysteine</text>
        <dbReference type="Rhea" id="RHEA:21672"/>
        <dbReference type="Rhea" id="RHEA-COMP:12125"/>
        <dbReference type="Rhea" id="RHEA-COMP:12126"/>
        <dbReference type="ChEBI" id="CHEBI:57856"/>
        <dbReference type="ChEBI" id="CHEBI:59789"/>
        <dbReference type="ChEBI" id="CHEBI:90510"/>
        <dbReference type="ChEBI" id="CHEBI:90511"/>
        <dbReference type="EC" id="2.1.1.100"/>
    </reaction>
</comment>
<evidence type="ECO:0000259" key="14">
    <source>
        <dbReference type="Pfam" id="PF02932"/>
    </source>
</evidence>
<evidence type="ECO:0000256" key="11">
    <source>
        <dbReference type="ARBA" id="ARBA00023572"/>
    </source>
</evidence>
<keyword evidence="10 13" id="KW-0472">Membrane</keyword>
<dbReference type="PANTHER" id="PTHR12714:SF9">
    <property type="entry name" value="PROTEIN-S-ISOPRENYLCYSTEINE O-METHYLTRANSFERASE"/>
    <property type="match status" value="1"/>
</dbReference>
<dbReference type="GO" id="GO:0005789">
    <property type="term" value="C:endoplasmic reticulum membrane"/>
    <property type="evidence" value="ECO:0007669"/>
    <property type="project" value="UniProtKB-SubCell"/>
</dbReference>
<dbReference type="PROSITE" id="PS51564">
    <property type="entry name" value="SAM_ICMT"/>
    <property type="match status" value="1"/>
</dbReference>
<feature type="transmembrane region" description="Helical" evidence="13">
    <location>
        <begin position="20"/>
        <end position="39"/>
    </location>
</feature>
<dbReference type="InterPro" id="IPR007269">
    <property type="entry name" value="ICMT_MeTrfase"/>
</dbReference>
<dbReference type="OrthoDB" id="422086at2759"/>
<dbReference type="EMBL" id="LIAE01010173">
    <property type="protein sequence ID" value="PAV66033.1"/>
    <property type="molecule type" value="Genomic_DNA"/>
</dbReference>
<keyword evidence="9 13" id="KW-1133">Transmembrane helix</keyword>
<protein>
    <recommendedName>
        <fullName evidence="12 13">Protein-S-isoprenylcysteine O-methyltransferase</fullName>
        <ecNumber evidence="4 13">2.1.1.100</ecNumber>
    </recommendedName>
</protein>
<evidence type="ECO:0000256" key="9">
    <source>
        <dbReference type="ARBA" id="ARBA00022989"/>
    </source>
</evidence>
<keyword evidence="5 13" id="KW-0489">Methyltransferase</keyword>
<evidence type="ECO:0000256" key="7">
    <source>
        <dbReference type="ARBA" id="ARBA00022691"/>
    </source>
</evidence>
<evidence type="ECO:0000256" key="8">
    <source>
        <dbReference type="ARBA" id="ARBA00022692"/>
    </source>
</evidence>
<comment type="subcellular location">
    <subcellularLocation>
        <location evidence="13">Endoplasmic reticulum membrane</location>
        <topology evidence="13">Multi-pass membrane protein</topology>
    </subcellularLocation>
    <subcellularLocation>
        <location evidence="2">Membrane</location>
        <topology evidence="2">Multi-pass membrane protein</topology>
    </subcellularLocation>
</comment>
<sequence length="436" mass="50535">NYSCLEARFYMRRDVGYHIANTYVPTTICVVFSWISVWLPEEFVEGRIFVSLTVFLTLSAENNSAKEELPKVSYVKAIDIWFGFTSTFVFVTMLQALTVISFEHQSKLMREKAEKQMDQYSKLHMTKAFLLHRYYHKQARNLDTFCKLIHDVELKLCCLWFLSSTICSIVGLIFLPFQWILSLLVVEFIASYMLGSTRGSRPLCTLQATVLGAVLGLTVASSFSTDYEPLQIFCRYVSLFVIFHFSEYFFTAISNRRSLQPDSFLLNHSTAYWVAAITSWVEFWVETYFFPSIKCSSISSVGVFLVLVGECLRKLAMLHAGSGFTHRLAQTKRPDHRLTTTGVYALIRHPGYSGWFLWSVSTQLVLCNPICIFAYAYVSWLFFEERILDEEKDLLRFFGQQYADYQRKVWVGLPFIKGYRSSEPRSPAQMRLNFDD</sequence>
<accession>A0A2A2JWK3</accession>
<evidence type="ECO:0000313" key="15">
    <source>
        <dbReference type="EMBL" id="PAV66033.1"/>
    </source>
</evidence>
<dbReference type="Proteomes" id="UP000218231">
    <property type="component" value="Unassembled WGS sequence"/>
</dbReference>
<evidence type="ECO:0000256" key="4">
    <source>
        <dbReference type="ARBA" id="ARBA00012151"/>
    </source>
</evidence>
<evidence type="ECO:0000256" key="3">
    <source>
        <dbReference type="ARBA" id="ARBA00009140"/>
    </source>
</evidence>
<dbReference type="CDD" id="cd19049">
    <property type="entry name" value="LGIC_TM_anion"/>
    <property type="match status" value="1"/>
</dbReference>